<evidence type="ECO:0000313" key="4">
    <source>
        <dbReference type="Proteomes" id="UP000320244"/>
    </source>
</evidence>
<dbReference type="SUPFAM" id="SSF54211">
    <property type="entry name" value="Ribosomal protein S5 domain 2-like"/>
    <property type="match status" value="1"/>
</dbReference>
<dbReference type="AlphaFoldDB" id="A0A563E023"/>
<reference evidence="3 4" key="2">
    <citation type="submission" date="2019-08" db="EMBL/GenBank/DDBJ databases">
        <title>Jejuicoccus antrihumi gen. nov., sp. nov., a new member of the family Dermacoccaceae isolated from a cave.</title>
        <authorList>
            <person name="Schumann P."/>
            <person name="Kim I.S."/>
        </authorList>
    </citation>
    <scope>NUCLEOTIDE SEQUENCE [LARGE SCALE GENOMIC DNA]</scope>
    <source>
        <strain evidence="3 4">C5-26</strain>
    </source>
</reference>
<protein>
    <submittedName>
        <fullName evidence="3">ATP-binding protein</fullName>
    </submittedName>
</protein>
<organism evidence="3 4">
    <name type="scientific">Leekyejoonella antrihumi</name>
    <dbReference type="NCBI Taxonomy" id="1660198"/>
    <lineage>
        <taxon>Bacteria</taxon>
        <taxon>Bacillati</taxon>
        <taxon>Actinomycetota</taxon>
        <taxon>Actinomycetes</taxon>
        <taxon>Micrococcales</taxon>
        <taxon>Dermacoccaceae</taxon>
        <taxon>Leekyejoonella</taxon>
    </lineage>
</organism>
<dbReference type="InterPro" id="IPR025158">
    <property type="entry name" value="Mg_chelat-rel_C"/>
</dbReference>
<accession>A0A563E023</accession>
<feature type="domain" description="AAA+ ATPase" evidence="2">
    <location>
        <begin position="215"/>
        <end position="398"/>
    </location>
</feature>
<comment type="similarity">
    <text evidence="1">Belongs to the Mg-chelatase subunits D/I family. ComM subfamily.</text>
</comment>
<dbReference type="PANTHER" id="PTHR32039:SF7">
    <property type="entry name" value="COMPETENCE PROTEIN COMM"/>
    <property type="match status" value="1"/>
</dbReference>
<dbReference type="RefSeq" id="WP_146317267.1">
    <property type="nucleotide sequence ID" value="NZ_VCQV01000018.1"/>
</dbReference>
<dbReference type="NCBIfam" id="TIGR00368">
    <property type="entry name" value="YifB family Mg chelatase-like AAA ATPase"/>
    <property type="match status" value="1"/>
</dbReference>
<keyword evidence="3" id="KW-0547">Nucleotide-binding</keyword>
<evidence type="ECO:0000256" key="1">
    <source>
        <dbReference type="ARBA" id="ARBA00006354"/>
    </source>
</evidence>
<evidence type="ECO:0000259" key="2">
    <source>
        <dbReference type="SMART" id="SM00382"/>
    </source>
</evidence>
<dbReference type="SUPFAM" id="SSF52540">
    <property type="entry name" value="P-loop containing nucleoside triphosphate hydrolases"/>
    <property type="match status" value="1"/>
</dbReference>
<evidence type="ECO:0000313" key="3">
    <source>
        <dbReference type="EMBL" id="TWP35561.1"/>
    </source>
</evidence>
<dbReference type="InterPro" id="IPR020568">
    <property type="entry name" value="Ribosomal_Su5_D2-typ_SF"/>
</dbReference>
<dbReference type="Gene3D" id="3.30.230.10">
    <property type="match status" value="1"/>
</dbReference>
<dbReference type="Gene3D" id="3.40.50.300">
    <property type="entry name" value="P-loop containing nucleotide triphosphate hydrolases"/>
    <property type="match status" value="1"/>
</dbReference>
<dbReference type="InterPro" id="IPR000523">
    <property type="entry name" value="Mg_chelatse_chII-like_cat_dom"/>
</dbReference>
<dbReference type="Pfam" id="PF13541">
    <property type="entry name" value="ChlI"/>
    <property type="match status" value="1"/>
</dbReference>
<reference evidence="3 4" key="1">
    <citation type="submission" date="2019-05" db="EMBL/GenBank/DDBJ databases">
        <authorList>
            <person name="Lee S.D."/>
        </authorList>
    </citation>
    <scope>NUCLEOTIDE SEQUENCE [LARGE SCALE GENOMIC DNA]</scope>
    <source>
        <strain evidence="3 4">C5-26</strain>
    </source>
</reference>
<dbReference type="SMART" id="SM00382">
    <property type="entry name" value="AAA"/>
    <property type="match status" value="1"/>
</dbReference>
<dbReference type="Proteomes" id="UP000320244">
    <property type="component" value="Unassembled WGS sequence"/>
</dbReference>
<gene>
    <name evidence="3" type="ORF">FGL98_13340</name>
</gene>
<dbReference type="InterPro" id="IPR003593">
    <property type="entry name" value="AAA+_ATPase"/>
</dbReference>
<dbReference type="CDD" id="cd00009">
    <property type="entry name" value="AAA"/>
    <property type="match status" value="1"/>
</dbReference>
<dbReference type="InterPro" id="IPR004482">
    <property type="entry name" value="Mg_chelat-rel"/>
</dbReference>
<comment type="caution">
    <text evidence="3">The sequence shown here is derived from an EMBL/GenBank/DDBJ whole genome shotgun (WGS) entry which is preliminary data.</text>
</comment>
<dbReference type="EMBL" id="VCQV01000018">
    <property type="protein sequence ID" value="TWP35561.1"/>
    <property type="molecule type" value="Genomic_DNA"/>
</dbReference>
<dbReference type="Pfam" id="PF01078">
    <property type="entry name" value="Mg_chelatase"/>
    <property type="match status" value="1"/>
</dbReference>
<keyword evidence="3" id="KW-0067">ATP-binding</keyword>
<proteinExistence type="inferred from homology"/>
<dbReference type="GO" id="GO:0005524">
    <property type="term" value="F:ATP binding"/>
    <property type="evidence" value="ECO:0007669"/>
    <property type="project" value="UniProtKB-KW"/>
</dbReference>
<dbReference type="PANTHER" id="PTHR32039">
    <property type="entry name" value="MAGNESIUM-CHELATASE SUBUNIT CHLI"/>
    <property type="match status" value="1"/>
</dbReference>
<dbReference type="InterPro" id="IPR045006">
    <property type="entry name" value="CHLI-like"/>
</dbReference>
<name>A0A563E023_9MICO</name>
<dbReference type="InterPro" id="IPR027417">
    <property type="entry name" value="P-loop_NTPase"/>
</dbReference>
<dbReference type="Pfam" id="PF13335">
    <property type="entry name" value="Mg_chelatase_C"/>
    <property type="match status" value="1"/>
</dbReference>
<sequence>MTLGRTKSVAVNGIDGRVVQVESDVSSGLPAFVITGMPDTACRQSPERIRAAFANSELQLPKQHITVNLSPAALPKHGSGFDLAIAIAVLISAKVVDATLAREVVHLGELGLDGSIRSVTGVLPAVVAAAEAGVPQVVVPMANAAEASLVPDVEVIPMASLADLARRYDLLRRHQPVPEPDLPAPQYRQEQHGPDLADVAGQEEARHAIEVAAAGGHHMAMVGPPGVGKTMIAERLAGLLPLLDRREALEVTAIHSVLGALTDDVLVERPPFVAPHHGTTMAAVVGGGSGNVRPGAASRAHRGVLFLDEAPEFKRDVLDALRQPLESGFIEVARARGTVRYPAVFQLVLAANPCPCGRNYGKGASCTCSPVLRRGYLSKLSGPLLDRVDVHLQMHPVTRLTLAGSKGESTATVAERVLAARRRQEARWKHSRWRLNSQVPGPVLRRGEWMLPGAVTRDLSLALETGALTLRGYDRCLRLAWTVADLRGVERPGPDELGEALCLRTSQVAA</sequence>
<keyword evidence="4" id="KW-1185">Reference proteome</keyword>
<dbReference type="OrthoDB" id="9813147at2"/>
<dbReference type="InterPro" id="IPR014721">
    <property type="entry name" value="Ribsml_uS5_D2-typ_fold_subgr"/>
</dbReference>